<dbReference type="GO" id="GO:0005886">
    <property type="term" value="C:plasma membrane"/>
    <property type="evidence" value="ECO:0007669"/>
    <property type="project" value="TreeGrafter"/>
</dbReference>
<dbReference type="Proteomes" id="UP001488805">
    <property type="component" value="Unassembled WGS sequence"/>
</dbReference>
<gene>
    <name evidence="3" type="ORF">VZT92_019742</name>
</gene>
<feature type="compositionally biased region" description="Acidic residues" evidence="1">
    <location>
        <begin position="261"/>
        <end position="274"/>
    </location>
</feature>
<evidence type="ECO:0000256" key="1">
    <source>
        <dbReference type="SAM" id="MobiDB-lite"/>
    </source>
</evidence>
<evidence type="ECO:0000313" key="4">
    <source>
        <dbReference type="Proteomes" id="UP001488805"/>
    </source>
</evidence>
<accession>A0AAW1EMU8</accession>
<dbReference type="AlphaFoldDB" id="A0AAW1EMU8"/>
<protein>
    <recommendedName>
        <fullName evidence="2">RGS domain-containing protein</fullName>
    </recommendedName>
</protein>
<dbReference type="Pfam" id="PF00615">
    <property type="entry name" value="RGS"/>
    <property type="match status" value="1"/>
</dbReference>
<feature type="compositionally biased region" description="Basic and acidic residues" evidence="1">
    <location>
        <begin position="211"/>
        <end position="236"/>
    </location>
</feature>
<evidence type="ECO:0000313" key="3">
    <source>
        <dbReference type="EMBL" id="KAK9523345.1"/>
    </source>
</evidence>
<dbReference type="FunFam" id="1.10.167.10:FF:000001">
    <property type="entry name" value="Putative regulator of g-protein signaling 12"/>
    <property type="match status" value="1"/>
</dbReference>
<dbReference type="InterPro" id="IPR036305">
    <property type="entry name" value="RGS_sf"/>
</dbReference>
<evidence type="ECO:0000259" key="2">
    <source>
        <dbReference type="PROSITE" id="PS50132"/>
    </source>
</evidence>
<dbReference type="PANTHER" id="PTHR46848">
    <property type="entry name" value="REGULATOR OF G-PROTEIN SIGNALING 3"/>
    <property type="match status" value="1"/>
</dbReference>
<dbReference type="EMBL" id="JBCEZU010000221">
    <property type="protein sequence ID" value="KAK9523345.1"/>
    <property type="molecule type" value="Genomic_DNA"/>
</dbReference>
<name>A0AAW1EMU8_ZOAVI</name>
<feature type="region of interest" description="Disordered" evidence="1">
    <location>
        <begin position="180"/>
        <end position="277"/>
    </location>
</feature>
<keyword evidence="4" id="KW-1185">Reference proteome</keyword>
<dbReference type="PROSITE" id="PS50132">
    <property type="entry name" value="RGS"/>
    <property type="match status" value="1"/>
</dbReference>
<feature type="compositionally biased region" description="Low complexity" evidence="1">
    <location>
        <begin position="180"/>
        <end position="210"/>
    </location>
</feature>
<dbReference type="SUPFAM" id="SSF48097">
    <property type="entry name" value="Regulator of G-protein signaling, RGS"/>
    <property type="match status" value="1"/>
</dbReference>
<feature type="region of interest" description="Disordered" evidence="1">
    <location>
        <begin position="313"/>
        <end position="337"/>
    </location>
</feature>
<dbReference type="SMART" id="SM00315">
    <property type="entry name" value="RGS"/>
    <property type="match status" value="1"/>
</dbReference>
<feature type="domain" description="RGS" evidence="2">
    <location>
        <begin position="363"/>
        <end position="480"/>
    </location>
</feature>
<dbReference type="PANTHER" id="PTHR46848:SF1">
    <property type="entry name" value="REGULATOR OF G-PROTEIN SIGNALING 3"/>
    <property type="match status" value="1"/>
</dbReference>
<dbReference type="InterPro" id="IPR016137">
    <property type="entry name" value="RGS"/>
</dbReference>
<organism evidence="3 4">
    <name type="scientific">Zoarces viviparus</name>
    <name type="common">Viviparous eelpout</name>
    <name type="synonym">Blennius viviparus</name>
    <dbReference type="NCBI Taxonomy" id="48416"/>
    <lineage>
        <taxon>Eukaryota</taxon>
        <taxon>Metazoa</taxon>
        <taxon>Chordata</taxon>
        <taxon>Craniata</taxon>
        <taxon>Vertebrata</taxon>
        <taxon>Euteleostomi</taxon>
        <taxon>Actinopterygii</taxon>
        <taxon>Neopterygii</taxon>
        <taxon>Teleostei</taxon>
        <taxon>Neoteleostei</taxon>
        <taxon>Acanthomorphata</taxon>
        <taxon>Eupercaria</taxon>
        <taxon>Perciformes</taxon>
        <taxon>Cottioidei</taxon>
        <taxon>Zoarcales</taxon>
        <taxon>Zoarcidae</taxon>
        <taxon>Zoarcinae</taxon>
        <taxon>Zoarces</taxon>
    </lineage>
</organism>
<proteinExistence type="predicted"/>
<dbReference type="InterPro" id="IPR044926">
    <property type="entry name" value="RGS_subdomain_2"/>
</dbReference>
<dbReference type="GO" id="GO:0005634">
    <property type="term" value="C:nucleus"/>
    <property type="evidence" value="ECO:0007669"/>
    <property type="project" value="TreeGrafter"/>
</dbReference>
<dbReference type="PRINTS" id="PR01301">
    <property type="entry name" value="RGSPROTEIN"/>
</dbReference>
<comment type="caution">
    <text evidence="3">The sequence shown here is derived from an EMBL/GenBank/DDBJ whole genome shotgun (WGS) entry which is preliminary data.</text>
</comment>
<reference evidence="3 4" key="1">
    <citation type="journal article" date="2024" name="Genome Biol. Evol.">
        <title>Chromosome-level genome assembly of the viviparous eelpout Zoarces viviparus.</title>
        <authorList>
            <person name="Fuhrmann N."/>
            <person name="Brasseur M.V."/>
            <person name="Bakowski C.E."/>
            <person name="Podsiadlowski L."/>
            <person name="Prost S."/>
            <person name="Krehenwinkel H."/>
            <person name="Mayer C."/>
        </authorList>
    </citation>
    <scope>NUCLEOTIDE SEQUENCE [LARGE SCALE GENOMIC DNA]</scope>
    <source>
        <strain evidence="3">NO-MEL_2022_Ind0_liver</strain>
    </source>
</reference>
<dbReference type="Gene3D" id="1.10.167.10">
    <property type="entry name" value="Regulator of G-protein Signalling 4, domain 2"/>
    <property type="match status" value="1"/>
</dbReference>
<sequence length="504" mass="56991">MPSKNQHQAEPETKEPLDLCSPDRTLLMSEEMVLHQAHLLPAKVTVLIYSDLMLFTREDEAGRCNVLQSPLYLNTLQLREVPSQQLRIFLQTPRLLFSLQTFSIDQRLRVSLCLRDNVHLQLVANHQLLDFPSDVGVLSLGQCDLLPCSSSDPPLTHSSYSLCDAPSSAFSSSAPPIFSTFSPSSPPSRTFATTHKLLPQPSSSSSQRSPVWKERGGAEEERRKKRCEEVEERQQGEGESASETSENVGGVRGRGFNRKEEEEESDDEEEEQEELTFRPAVLRRSLSEGSLLKEPRSSHFLSDITIHRLTRHATSDLDPDTGHAPRPPSIHALRKQLTKDYDPRYDRRYRRPSTGEVLRWAASLEALLTNQYGLAVFRHFLRSEFSEENLDFWLAVERFKRTHPLSKMATRAAEIYDEFISTNASRQVNVDSSVRESTNQSLCVGVNHTTFQLAQDEILGLMESDSYPRFLRSRLYTQLANKGRQTATETFNPSAAGSLPVSQS</sequence>